<dbReference type="PANTHER" id="PTHR31680">
    <property type="entry name" value="LONGIFOLIA PROTEIN"/>
    <property type="match status" value="1"/>
</dbReference>
<comment type="caution">
    <text evidence="4">The sequence shown here is derived from an EMBL/GenBank/DDBJ whole genome shotgun (WGS) entry which is preliminary data.</text>
</comment>
<dbReference type="Pfam" id="PF14309">
    <property type="entry name" value="DUF4378"/>
    <property type="match status" value="1"/>
</dbReference>
<dbReference type="InterPro" id="IPR032795">
    <property type="entry name" value="DUF3741-assoc"/>
</dbReference>
<feature type="region of interest" description="Disordered" evidence="1">
    <location>
        <begin position="265"/>
        <end position="287"/>
    </location>
</feature>
<protein>
    <submittedName>
        <fullName evidence="4">Uncharacterized protein</fullName>
    </submittedName>
</protein>
<accession>A0ABR0UCY1</accession>
<evidence type="ECO:0000313" key="4">
    <source>
        <dbReference type="EMBL" id="KAK6120060.1"/>
    </source>
</evidence>
<dbReference type="InterPro" id="IPR025486">
    <property type="entry name" value="DUF4378"/>
</dbReference>
<name>A0ABR0UCY1_REHGL</name>
<feature type="domain" description="DUF4378" evidence="2">
    <location>
        <begin position="546"/>
        <end position="683"/>
    </location>
</feature>
<sequence>MTTGIVKEKNLEKQIQKQMGCMAGFLQMFDRHQILTGKRFYSAKRLPPPPVVDSASESEKSAPPSPANSIDLENLMLPQRAAAPSQQRPKHTPEAEMRSPAPPTPPKSPLPLPIFEMKDGAKSSWRFCKEAPRLSLDSRATTDAKGSLHPKEIRTANPILSMANRGDNCAIDTADGGQHHRSPSVIARLMGLEPLPSSSGSESEKQPELRRSASESRVSKDLFQSRFVADGSNFYPKQPTQSNFNNAMKDNAPMDAQYADPRNYSLKNGGKTEGSNRGCRNSTSPWRAHHHRKSFFDSGDVFPEPKQTVTIYGEIEKRIKTRGINEPSKDLETLKQILEALQLKGLLHSKQPSPQNQVRHRNFVYDKSPIVLMKPSRSSSPTPINRRMGNDYSNGRNHVRGGRRNYSVAGETPPSMSPRREPKAQSPTRTGRSPSPTTRSNSMVKPKPLSVETQRRVNEPIENRKASPVHSPKLNSKRTGPDPTVSNRLTRSKKPTSEIIRNDVVAEDESSSISGSNQNGDLEEEIWSPLISPIRSKHIEISDDSDFVYISDILRATQYLPEDSDVFLLLEKQQYLKGHDTSKVARLQRKLIFDTINEIIDRNGRLPPWKATGNITMLPSLDKVWSEFQRIRERDDSEDLFETICSVLKKDLADDVITGWGDCPVEMSEAVLDIERLIFKDLICNSIGDLSALACRDTLSSMVPRRKLGRHGVSVITRGAQAYLCVGIGLVDGALAKAMLNLLNKCITRHKAPQSRGILAHR</sequence>
<reference evidence="4 5" key="1">
    <citation type="journal article" date="2021" name="Comput. Struct. Biotechnol. J.">
        <title>De novo genome assembly of the potent medicinal plant Rehmannia glutinosa using nanopore technology.</title>
        <authorList>
            <person name="Ma L."/>
            <person name="Dong C."/>
            <person name="Song C."/>
            <person name="Wang X."/>
            <person name="Zheng X."/>
            <person name="Niu Y."/>
            <person name="Chen S."/>
            <person name="Feng W."/>
        </authorList>
    </citation>
    <scope>NUCLEOTIDE SEQUENCE [LARGE SCALE GENOMIC DNA]</scope>
    <source>
        <strain evidence="4">DH-2019</strain>
    </source>
</reference>
<feature type="region of interest" description="Disordered" evidence="1">
    <location>
        <begin position="41"/>
        <end position="115"/>
    </location>
</feature>
<feature type="compositionally biased region" description="Low complexity" evidence="1">
    <location>
        <begin position="426"/>
        <end position="440"/>
    </location>
</feature>
<feature type="compositionally biased region" description="Basic and acidic residues" evidence="1">
    <location>
        <begin position="202"/>
        <end position="217"/>
    </location>
</feature>
<keyword evidence="5" id="KW-1185">Reference proteome</keyword>
<feature type="compositionally biased region" description="Polar residues" evidence="1">
    <location>
        <begin position="273"/>
        <end position="285"/>
    </location>
</feature>
<gene>
    <name evidence="4" type="ORF">DH2020_046190</name>
</gene>
<feature type="region of interest" description="Disordered" evidence="1">
    <location>
        <begin position="370"/>
        <end position="520"/>
    </location>
</feature>
<proteinExistence type="predicted"/>
<dbReference type="Proteomes" id="UP001318860">
    <property type="component" value="Unassembled WGS sequence"/>
</dbReference>
<evidence type="ECO:0000313" key="5">
    <source>
        <dbReference type="Proteomes" id="UP001318860"/>
    </source>
</evidence>
<dbReference type="Pfam" id="PF14383">
    <property type="entry name" value="VARLMGL"/>
    <property type="match status" value="1"/>
</dbReference>
<organism evidence="4 5">
    <name type="scientific">Rehmannia glutinosa</name>
    <name type="common">Chinese foxglove</name>
    <dbReference type="NCBI Taxonomy" id="99300"/>
    <lineage>
        <taxon>Eukaryota</taxon>
        <taxon>Viridiplantae</taxon>
        <taxon>Streptophyta</taxon>
        <taxon>Embryophyta</taxon>
        <taxon>Tracheophyta</taxon>
        <taxon>Spermatophyta</taxon>
        <taxon>Magnoliopsida</taxon>
        <taxon>eudicotyledons</taxon>
        <taxon>Gunneridae</taxon>
        <taxon>Pentapetalae</taxon>
        <taxon>asterids</taxon>
        <taxon>lamiids</taxon>
        <taxon>Lamiales</taxon>
        <taxon>Orobanchaceae</taxon>
        <taxon>Rehmannieae</taxon>
        <taxon>Rehmannia</taxon>
    </lineage>
</organism>
<evidence type="ECO:0000259" key="2">
    <source>
        <dbReference type="Pfam" id="PF14309"/>
    </source>
</evidence>
<evidence type="ECO:0000259" key="3">
    <source>
        <dbReference type="Pfam" id="PF14383"/>
    </source>
</evidence>
<feature type="compositionally biased region" description="Polar residues" evidence="1">
    <location>
        <begin position="511"/>
        <end position="520"/>
    </location>
</feature>
<feature type="region of interest" description="Disordered" evidence="1">
    <location>
        <begin position="193"/>
        <end position="217"/>
    </location>
</feature>
<feature type="compositionally biased region" description="Basic and acidic residues" evidence="1">
    <location>
        <begin position="453"/>
        <end position="465"/>
    </location>
</feature>
<feature type="compositionally biased region" description="Pro residues" evidence="1">
    <location>
        <begin position="100"/>
        <end position="112"/>
    </location>
</feature>
<dbReference type="EMBL" id="JABTTQ020003097">
    <property type="protein sequence ID" value="KAK6120060.1"/>
    <property type="molecule type" value="Genomic_DNA"/>
</dbReference>
<feature type="domain" description="DUF3741" evidence="3">
    <location>
        <begin position="173"/>
        <end position="199"/>
    </location>
</feature>
<feature type="compositionally biased region" description="Polar residues" evidence="1">
    <location>
        <begin position="473"/>
        <end position="489"/>
    </location>
</feature>
<dbReference type="PANTHER" id="PTHR31680:SF12">
    <property type="entry name" value="OS11G0587300 PROTEIN"/>
    <property type="match status" value="1"/>
</dbReference>
<dbReference type="InterPro" id="IPR033334">
    <property type="entry name" value="LNG1/2"/>
</dbReference>
<evidence type="ECO:0000256" key="1">
    <source>
        <dbReference type="SAM" id="MobiDB-lite"/>
    </source>
</evidence>